<evidence type="ECO:0000259" key="2">
    <source>
        <dbReference type="Pfam" id="PF13439"/>
    </source>
</evidence>
<dbReference type="Pfam" id="PF13439">
    <property type="entry name" value="Glyco_transf_4"/>
    <property type="match status" value="1"/>
</dbReference>
<dbReference type="OrthoDB" id="9806653at2"/>
<dbReference type="PANTHER" id="PTHR45947">
    <property type="entry name" value="SULFOQUINOVOSYL TRANSFERASE SQD2"/>
    <property type="match status" value="1"/>
</dbReference>
<dbReference type="InterPro" id="IPR028098">
    <property type="entry name" value="Glyco_trans_4-like_N"/>
</dbReference>
<dbReference type="InterPro" id="IPR050194">
    <property type="entry name" value="Glycosyltransferase_grp1"/>
</dbReference>
<dbReference type="PANTHER" id="PTHR45947:SF3">
    <property type="entry name" value="SULFOQUINOVOSYL TRANSFERASE SQD2"/>
    <property type="match status" value="1"/>
</dbReference>
<dbReference type="Proteomes" id="UP000184462">
    <property type="component" value="Unassembled WGS sequence"/>
</dbReference>
<evidence type="ECO:0000313" key="3">
    <source>
        <dbReference type="EMBL" id="SHE60108.1"/>
    </source>
</evidence>
<dbReference type="Pfam" id="PF00534">
    <property type="entry name" value="Glycos_transf_1"/>
    <property type="match status" value="1"/>
</dbReference>
<evidence type="ECO:0000259" key="1">
    <source>
        <dbReference type="Pfam" id="PF00534"/>
    </source>
</evidence>
<evidence type="ECO:0000313" key="4">
    <source>
        <dbReference type="Proteomes" id="UP000184462"/>
    </source>
</evidence>
<dbReference type="SUPFAM" id="SSF53756">
    <property type="entry name" value="UDP-Glycosyltransferase/glycogen phosphorylase"/>
    <property type="match status" value="1"/>
</dbReference>
<dbReference type="STRING" id="1155689.SAMN05444278_103101"/>
<accession>A0A1M4UTV1</accession>
<dbReference type="InterPro" id="IPR001296">
    <property type="entry name" value="Glyco_trans_1"/>
</dbReference>
<protein>
    <submittedName>
        <fullName evidence="3">Glycosyltransferase involved in cell wall bisynthesis</fullName>
    </submittedName>
</protein>
<sequence>MKTRKIKIIHILHSVGGVDVSLRLILNNLDSGKFESIVIHGYEDTKIGFENNKNKPITAYQTRIKRSISPINDVKSLSFILKILKKEKPDLIHCHSAKGGILGKLASFLTKIPCYHTPQAYSYLSAESKLKRIIFLNIEKLFSNFNNSILASSVSERNRAINEVGYHPKKVKVFSNSIIPIEEVPSLKIPKTWPPEYICSVGRPSFQKNIELMVKVISELKETKKNIHLVLMGVGYHSPNLEKVKLLIEKYKLKENITLLEWTNRSDIFNIISNSQLYISTARYEGLPYSVIECLSLGKAAVVSDADGNRDLIENGKNGFVISNSNPSHFSEKINILLNDDSLRRKFENRSKVKFENEFDMKKNIFKLEILYKNKVKE</sequence>
<feature type="domain" description="Glycosyltransferase subfamily 4-like N-terminal" evidence="2">
    <location>
        <begin position="15"/>
        <end position="178"/>
    </location>
</feature>
<dbReference type="AlphaFoldDB" id="A0A1M4UTV1"/>
<gene>
    <name evidence="3" type="ORF">SAMN05444278_103101</name>
</gene>
<proteinExistence type="predicted"/>
<organism evidence="3 4">
    <name type="scientific">Psychroflexus salarius</name>
    <dbReference type="NCBI Taxonomy" id="1155689"/>
    <lineage>
        <taxon>Bacteria</taxon>
        <taxon>Pseudomonadati</taxon>
        <taxon>Bacteroidota</taxon>
        <taxon>Flavobacteriia</taxon>
        <taxon>Flavobacteriales</taxon>
        <taxon>Flavobacteriaceae</taxon>
        <taxon>Psychroflexus</taxon>
    </lineage>
</organism>
<keyword evidence="4" id="KW-1185">Reference proteome</keyword>
<dbReference type="EMBL" id="FQTW01000003">
    <property type="protein sequence ID" value="SHE60108.1"/>
    <property type="molecule type" value="Genomic_DNA"/>
</dbReference>
<name>A0A1M4UTV1_9FLAO</name>
<feature type="domain" description="Glycosyl transferase family 1" evidence="1">
    <location>
        <begin position="195"/>
        <end position="352"/>
    </location>
</feature>
<dbReference type="Gene3D" id="3.40.50.2000">
    <property type="entry name" value="Glycogen Phosphorylase B"/>
    <property type="match status" value="2"/>
</dbReference>
<keyword evidence="3" id="KW-0808">Transferase</keyword>
<dbReference type="RefSeq" id="WP_073192553.1">
    <property type="nucleotide sequence ID" value="NZ_FQTW01000003.1"/>
</dbReference>
<dbReference type="GO" id="GO:0016757">
    <property type="term" value="F:glycosyltransferase activity"/>
    <property type="evidence" value="ECO:0007669"/>
    <property type="project" value="InterPro"/>
</dbReference>
<reference evidence="3 4" key="1">
    <citation type="submission" date="2016-11" db="EMBL/GenBank/DDBJ databases">
        <authorList>
            <person name="Jaros S."/>
            <person name="Januszkiewicz K."/>
            <person name="Wedrychowicz H."/>
        </authorList>
    </citation>
    <scope>NUCLEOTIDE SEQUENCE [LARGE SCALE GENOMIC DNA]</scope>
    <source>
        <strain evidence="3 4">DSM 25661</strain>
    </source>
</reference>